<dbReference type="InterPro" id="IPR032320">
    <property type="entry name" value="GH18_BT1044-like"/>
</dbReference>
<dbReference type="Gene3D" id="3.20.20.80">
    <property type="entry name" value="Glycosidases"/>
    <property type="match status" value="1"/>
</dbReference>
<protein>
    <submittedName>
        <fullName evidence="1">Uncharacterized protein</fullName>
    </submittedName>
</protein>
<dbReference type="RefSeq" id="WP_167967156.1">
    <property type="nucleotide sequence ID" value="NZ_CP050831.1"/>
</dbReference>
<evidence type="ECO:0000313" key="1">
    <source>
        <dbReference type="EMBL" id="QIU97464.1"/>
    </source>
</evidence>
<evidence type="ECO:0000313" key="2">
    <source>
        <dbReference type="Proteomes" id="UP000501780"/>
    </source>
</evidence>
<sequence>MPYNLGYTKYLENLRQYKADTEHKKVYAWFDNSEKNPASRAQHITSLPDSIDIVGVMYPSELATFEKEEIVTLQQKGTKVVYTISYDEIKAQYEDLISTQTELENESTFNTFLKKEIEKQLTYSEPFDGIIIKYIGQNPKYMNEEDKAIYTETQNIFLNAIFTWKSQNSNKILSFEGKPQNLVDKNILNNFLHIIIDAFQVSNETELNLSILECLEADVPTDRFIIAVSSPSSDGTEGFWGTTEAIIESAYWTTAESNIYTKAGIAINNVQYDYYRTNGTYHTVRETINIMNPAPVK</sequence>
<organism evidence="1 2">
    <name type="scientific">Bacteroides faecium</name>
    <dbReference type="NCBI Taxonomy" id="2715212"/>
    <lineage>
        <taxon>Bacteria</taxon>
        <taxon>Pseudomonadati</taxon>
        <taxon>Bacteroidota</taxon>
        <taxon>Bacteroidia</taxon>
        <taxon>Bacteroidales</taxon>
        <taxon>Bacteroidaceae</taxon>
        <taxon>Bacteroides</taxon>
    </lineage>
</organism>
<reference evidence="1 2" key="1">
    <citation type="submission" date="2020-03" db="EMBL/GenBank/DDBJ databases">
        <title>Genomic analysis of Bacteroides faecium CBA7301.</title>
        <authorList>
            <person name="Kim J."/>
            <person name="Roh S.W."/>
        </authorList>
    </citation>
    <scope>NUCLEOTIDE SEQUENCE [LARGE SCALE GENOMIC DNA]</scope>
    <source>
        <strain evidence="1 2">CBA7301</strain>
    </source>
</reference>
<proteinExistence type="predicted"/>
<dbReference type="KEGG" id="bfc:BacF7301_09755"/>
<dbReference type="Proteomes" id="UP000501780">
    <property type="component" value="Chromosome"/>
</dbReference>
<name>A0A6H0KVG4_9BACE</name>
<accession>A0A6H0KVG4</accession>
<keyword evidence="2" id="KW-1185">Reference proteome</keyword>
<dbReference type="EMBL" id="CP050831">
    <property type="protein sequence ID" value="QIU97464.1"/>
    <property type="molecule type" value="Genomic_DNA"/>
</dbReference>
<dbReference type="Pfam" id="PF16141">
    <property type="entry name" value="GH18_BT1044-like"/>
    <property type="match status" value="1"/>
</dbReference>
<dbReference type="AlphaFoldDB" id="A0A6H0KVG4"/>
<gene>
    <name evidence="1" type="ORF">BacF7301_09755</name>
</gene>